<dbReference type="SUPFAM" id="SSF51735">
    <property type="entry name" value="NAD(P)-binding Rossmann-fold domains"/>
    <property type="match status" value="1"/>
</dbReference>
<accession>A0A1M6NU40</accession>
<evidence type="ECO:0000313" key="3">
    <source>
        <dbReference type="Proteomes" id="UP000184474"/>
    </source>
</evidence>
<keyword evidence="3" id="KW-1185">Reference proteome</keyword>
<feature type="domain" description="NAD-dependent epimerase/dehydratase" evidence="1">
    <location>
        <begin position="4"/>
        <end position="224"/>
    </location>
</feature>
<dbReference type="InterPro" id="IPR036291">
    <property type="entry name" value="NAD(P)-bd_dom_sf"/>
</dbReference>
<evidence type="ECO:0000259" key="1">
    <source>
        <dbReference type="Pfam" id="PF01370"/>
    </source>
</evidence>
<protein>
    <submittedName>
        <fullName evidence="2">Nucleoside-diphosphate-sugar epimerase</fullName>
    </submittedName>
</protein>
<dbReference type="RefSeq" id="WP_073121384.1">
    <property type="nucleotide sequence ID" value="NZ_FRAA01000002.1"/>
</dbReference>
<dbReference type="CDD" id="cd08946">
    <property type="entry name" value="SDR_e"/>
    <property type="match status" value="1"/>
</dbReference>
<dbReference type="Pfam" id="PF01370">
    <property type="entry name" value="Epimerase"/>
    <property type="match status" value="1"/>
</dbReference>
<sequence>MKNILLTGGSGFIGRHLVGLLRLRYENVVIINVDLKPSRINGVTNIIADIRDYKEMVTALQPFEIDTCIHLAALCKEPGFEWDEYFNTNYLGTKNVIRLCKDKGVEKILFTSTMMVFKAGDKKNFDDSLTAPDSAYGISKLLAEKELKNWSQKEKGRTLKIVRPAVVFGENENGNFTKLLFQLKKGFFPYIGRKSTVKANIYVLELVNFIAFLLKTKNESDVFNFCFPENSELSNIIDLFKKEFELKVYTPVLPYRFMLVLAYFFEIMDSIGLKNSMHHRRIQKLYYSTNIFPQNAIDSGYKFEYTLETALVDWKLKGI</sequence>
<evidence type="ECO:0000313" key="2">
    <source>
        <dbReference type="EMBL" id="SHJ99239.1"/>
    </source>
</evidence>
<proteinExistence type="predicted"/>
<reference evidence="3" key="1">
    <citation type="submission" date="2016-11" db="EMBL/GenBank/DDBJ databases">
        <authorList>
            <person name="Varghese N."/>
            <person name="Submissions S."/>
        </authorList>
    </citation>
    <scope>NUCLEOTIDE SEQUENCE [LARGE SCALE GENOMIC DNA]</scope>
    <source>
        <strain evidence="3">DSM 26134</strain>
    </source>
</reference>
<gene>
    <name evidence="2" type="ORF">SAMN04488028_102410</name>
</gene>
<name>A0A1M6NU40_REIAG</name>
<dbReference type="Proteomes" id="UP000184474">
    <property type="component" value="Unassembled WGS sequence"/>
</dbReference>
<dbReference type="InterPro" id="IPR050177">
    <property type="entry name" value="Lipid_A_modif_metabolic_enz"/>
</dbReference>
<dbReference type="AlphaFoldDB" id="A0A1M6NU40"/>
<dbReference type="PANTHER" id="PTHR43245">
    <property type="entry name" value="BIFUNCTIONAL POLYMYXIN RESISTANCE PROTEIN ARNA"/>
    <property type="match status" value="1"/>
</dbReference>
<dbReference type="Gene3D" id="3.40.50.720">
    <property type="entry name" value="NAD(P)-binding Rossmann-like Domain"/>
    <property type="match status" value="1"/>
</dbReference>
<dbReference type="InterPro" id="IPR001509">
    <property type="entry name" value="Epimerase_deHydtase"/>
</dbReference>
<dbReference type="STRING" id="156994.SAMN04488028_102410"/>
<dbReference type="EMBL" id="FRAA01000002">
    <property type="protein sequence ID" value="SHJ99239.1"/>
    <property type="molecule type" value="Genomic_DNA"/>
</dbReference>
<organism evidence="2 3">
    <name type="scientific">Reichenbachiella agariperforans</name>
    <dbReference type="NCBI Taxonomy" id="156994"/>
    <lineage>
        <taxon>Bacteria</taxon>
        <taxon>Pseudomonadati</taxon>
        <taxon>Bacteroidota</taxon>
        <taxon>Cytophagia</taxon>
        <taxon>Cytophagales</taxon>
        <taxon>Reichenbachiellaceae</taxon>
        <taxon>Reichenbachiella</taxon>
    </lineage>
</organism>
<dbReference type="PANTHER" id="PTHR43245:SF55">
    <property type="entry name" value="NAD(P)-BINDING DOMAIN-CONTAINING PROTEIN"/>
    <property type="match status" value="1"/>
</dbReference>